<comment type="caution">
    <text evidence="1">The sequence shown here is derived from an EMBL/GenBank/DDBJ whole genome shotgun (WGS) entry which is preliminary data.</text>
</comment>
<dbReference type="RefSeq" id="WP_262579074.1">
    <property type="nucleotide sequence ID" value="NZ_JAHPRE010000039.1"/>
</dbReference>
<gene>
    <name evidence="1" type="ORF">KTH64_10465</name>
</gene>
<reference evidence="1" key="1">
    <citation type="submission" date="2021-06" db="EMBL/GenBank/DDBJ databases">
        <title>Propagation of a rapidly emergent carbapenem-resistant Acinetobacter baumannii lineage by various extra-hospital transmission networks.</title>
        <authorList>
            <person name="Calix J."/>
        </authorList>
    </citation>
    <scope>NUCLEOTIDE SEQUENCE</scope>
    <source>
        <strain evidence="1">WU_MDCI_Aw63</strain>
    </source>
</reference>
<evidence type="ECO:0000313" key="2">
    <source>
        <dbReference type="Proteomes" id="UP001208534"/>
    </source>
</evidence>
<sequence length="188" mass="21684">MNDFFLLNNESLPYVFVDQNIEIKQILVKDLNRFSQFAGPIKKLESYSVETITALIGTEIFNIMGLCSLATSLDPENFAKHIANQDAIAELVLKIIQVNEAFFKKEKQQSRSRSEVNESTWFDSFQYLISCGHRPDDILNMSYGAFLKYIEAAQRNERQNIKNTAIAVRIAMQSSKQEWEKSMKQLEK</sequence>
<evidence type="ECO:0000313" key="1">
    <source>
        <dbReference type="EMBL" id="MCU4397363.1"/>
    </source>
</evidence>
<organism evidence="1 2">
    <name type="scientific">Acinetobacter junii</name>
    <dbReference type="NCBI Taxonomy" id="40215"/>
    <lineage>
        <taxon>Bacteria</taxon>
        <taxon>Pseudomonadati</taxon>
        <taxon>Pseudomonadota</taxon>
        <taxon>Gammaproteobacteria</taxon>
        <taxon>Moraxellales</taxon>
        <taxon>Moraxellaceae</taxon>
        <taxon>Acinetobacter</taxon>
    </lineage>
</organism>
<accession>A0AAW5R9F6</accession>
<dbReference type="AlphaFoldDB" id="A0AAW5R9F6"/>
<dbReference type="Proteomes" id="UP001208534">
    <property type="component" value="Unassembled WGS sequence"/>
</dbReference>
<proteinExistence type="predicted"/>
<name>A0AAW5R9F6_ACIJU</name>
<dbReference type="EMBL" id="JAHPRE010000039">
    <property type="protein sequence ID" value="MCU4397363.1"/>
    <property type="molecule type" value="Genomic_DNA"/>
</dbReference>
<protein>
    <submittedName>
        <fullName evidence="1">Uncharacterized protein</fullName>
    </submittedName>
</protein>